<sequence>MILLKLYFIVIYSVYFQEVVSNKFIRTSGSKVFLSREPQQFSIKNTRNKMVKNIVSKNKYLTRTIKIRRNAKMQNKKKVFKWNQNMKLLYVSDNHIAIRKGDYCLEKDKKNFLTFKLCKRNQALEFRMCKRPSCIDVINKSKYDKYINNFYNSHYNHSSSSESSSNSSSSDSCSSSSSSSSGIFGIRKYMRHKGRKIGRSLGRGINRTKRYASRKYGKFKRMFDSSSSSDISHSGGNIGRKMSRIEKYLKALCRGKCNNYNHNNYNNYNNYNNLDDSDNCDNNYNYNNCYNGNSNCYNTNSNCYNTNSNYWNPNQMCGNSFINLC</sequence>
<proteinExistence type="predicted"/>
<reference evidence="3 4" key="1">
    <citation type="journal article" date="2017" name="Environ. Microbiol.">
        <title>Decay of the glycolytic pathway and adaptation to intranuclear parasitism within Enterocytozoonidae microsporidia.</title>
        <authorList>
            <person name="Wiredu Boakye D."/>
            <person name="Jaroenlak P."/>
            <person name="Prachumwat A."/>
            <person name="Williams T.A."/>
            <person name="Bateman K.S."/>
            <person name="Itsathitphaisarn O."/>
            <person name="Sritunyalucksana K."/>
            <person name="Paszkiewicz K.H."/>
            <person name="Moore K.A."/>
            <person name="Stentiford G.D."/>
            <person name="Williams B.A."/>
        </authorList>
    </citation>
    <scope>NUCLEOTIDE SEQUENCE [LARGE SCALE GENOMIC DNA]</scope>
    <source>
        <strain evidence="3 4">TH1</strain>
    </source>
</reference>
<evidence type="ECO:0000313" key="3">
    <source>
        <dbReference type="EMBL" id="OQS54106.1"/>
    </source>
</evidence>
<name>A0A1W0E4F2_9MICR</name>
<protein>
    <submittedName>
        <fullName evidence="3">Uncharacterized protein</fullName>
    </submittedName>
</protein>
<dbReference type="Proteomes" id="UP000192758">
    <property type="component" value="Unassembled WGS sequence"/>
</dbReference>
<comment type="caution">
    <text evidence="3">The sequence shown here is derived from an EMBL/GenBank/DDBJ whole genome shotgun (WGS) entry which is preliminary data.</text>
</comment>
<feature type="chain" id="PRO_5013048648" evidence="2">
    <location>
        <begin position="22"/>
        <end position="325"/>
    </location>
</feature>
<dbReference type="AlphaFoldDB" id="A0A1W0E4F2"/>
<feature type="signal peptide" evidence="2">
    <location>
        <begin position="1"/>
        <end position="21"/>
    </location>
</feature>
<accession>A0A1W0E4F2</accession>
<feature type="compositionally biased region" description="Low complexity" evidence="1">
    <location>
        <begin position="158"/>
        <end position="181"/>
    </location>
</feature>
<keyword evidence="4" id="KW-1185">Reference proteome</keyword>
<evidence type="ECO:0000313" key="4">
    <source>
        <dbReference type="Proteomes" id="UP000192758"/>
    </source>
</evidence>
<organism evidence="3 4">
    <name type="scientific">Ecytonucleospora hepatopenaei</name>
    <dbReference type="NCBI Taxonomy" id="646526"/>
    <lineage>
        <taxon>Eukaryota</taxon>
        <taxon>Fungi</taxon>
        <taxon>Fungi incertae sedis</taxon>
        <taxon>Microsporidia</taxon>
        <taxon>Enterocytozoonidae</taxon>
        <taxon>Ecytonucleospora</taxon>
    </lineage>
</organism>
<feature type="region of interest" description="Disordered" evidence="1">
    <location>
        <begin position="158"/>
        <end position="182"/>
    </location>
</feature>
<gene>
    <name evidence="3" type="ORF">EHP00_2224</name>
</gene>
<evidence type="ECO:0000256" key="2">
    <source>
        <dbReference type="SAM" id="SignalP"/>
    </source>
</evidence>
<dbReference type="EMBL" id="MNPJ01000022">
    <property type="protein sequence ID" value="OQS54106.1"/>
    <property type="molecule type" value="Genomic_DNA"/>
</dbReference>
<keyword evidence="2" id="KW-0732">Signal</keyword>
<dbReference type="VEuPathDB" id="MicrosporidiaDB:EHP00_2224"/>
<evidence type="ECO:0000256" key="1">
    <source>
        <dbReference type="SAM" id="MobiDB-lite"/>
    </source>
</evidence>